<dbReference type="Gene3D" id="1.20.1280.50">
    <property type="match status" value="1"/>
</dbReference>
<evidence type="ECO:0000313" key="3">
    <source>
        <dbReference type="Proteomes" id="UP000636709"/>
    </source>
</evidence>
<dbReference type="PANTHER" id="PTHR34223">
    <property type="entry name" value="OS11G0201299 PROTEIN"/>
    <property type="match status" value="1"/>
</dbReference>
<keyword evidence="3" id="KW-1185">Reference proteome</keyword>
<evidence type="ECO:0000259" key="1">
    <source>
        <dbReference type="SMART" id="SM00256"/>
    </source>
</evidence>
<organism evidence="2 3">
    <name type="scientific">Digitaria exilis</name>
    <dbReference type="NCBI Taxonomy" id="1010633"/>
    <lineage>
        <taxon>Eukaryota</taxon>
        <taxon>Viridiplantae</taxon>
        <taxon>Streptophyta</taxon>
        <taxon>Embryophyta</taxon>
        <taxon>Tracheophyta</taxon>
        <taxon>Spermatophyta</taxon>
        <taxon>Magnoliopsida</taxon>
        <taxon>Liliopsida</taxon>
        <taxon>Poales</taxon>
        <taxon>Poaceae</taxon>
        <taxon>PACMAD clade</taxon>
        <taxon>Panicoideae</taxon>
        <taxon>Panicodae</taxon>
        <taxon>Paniceae</taxon>
        <taxon>Anthephorinae</taxon>
        <taxon>Digitaria</taxon>
    </lineage>
</organism>
<dbReference type="EMBL" id="JACEFO010001753">
    <property type="protein sequence ID" value="KAF8711281.1"/>
    <property type="molecule type" value="Genomic_DNA"/>
</dbReference>
<name>A0A835BTP2_9POAL</name>
<dbReference type="SMART" id="SM00256">
    <property type="entry name" value="FBOX"/>
    <property type="match status" value="2"/>
</dbReference>
<dbReference type="SUPFAM" id="SSF52058">
    <property type="entry name" value="L domain-like"/>
    <property type="match status" value="1"/>
</dbReference>
<dbReference type="Pfam" id="PF00646">
    <property type="entry name" value="F-box"/>
    <property type="match status" value="2"/>
</dbReference>
<dbReference type="InterPro" id="IPR001810">
    <property type="entry name" value="F-box_dom"/>
</dbReference>
<feature type="domain" description="F-box" evidence="1">
    <location>
        <begin position="332"/>
        <end position="372"/>
    </location>
</feature>
<dbReference type="PANTHER" id="PTHR34223:SF88">
    <property type="entry name" value="OS11G0200950 PROTEIN"/>
    <property type="match status" value="1"/>
</dbReference>
<dbReference type="InterPro" id="IPR053781">
    <property type="entry name" value="F-box_AtFBL13-like"/>
</dbReference>
<dbReference type="OrthoDB" id="685718at2759"/>
<dbReference type="SUPFAM" id="SSF81383">
    <property type="entry name" value="F-box domain"/>
    <property type="match status" value="2"/>
</dbReference>
<evidence type="ECO:0000313" key="2">
    <source>
        <dbReference type="EMBL" id="KAF8711281.1"/>
    </source>
</evidence>
<accession>A0A835BTP2</accession>
<dbReference type="InterPro" id="IPR036047">
    <property type="entry name" value="F-box-like_dom_sf"/>
</dbReference>
<proteinExistence type="predicted"/>
<gene>
    <name evidence="2" type="ORF">HU200_029302</name>
</gene>
<dbReference type="AlphaFoldDB" id="A0A835BTP2"/>
<reference evidence="2" key="1">
    <citation type="submission" date="2020-07" db="EMBL/GenBank/DDBJ databases">
        <title>Genome sequence and genetic diversity analysis of an under-domesticated orphan crop, white fonio (Digitaria exilis).</title>
        <authorList>
            <person name="Bennetzen J.L."/>
            <person name="Chen S."/>
            <person name="Ma X."/>
            <person name="Wang X."/>
            <person name="Yssel A.E.J."/>
            <person name="Chaluvadi S.R."/>
            <person name="Johnson M."/>
            <person name="Gangashetty P."/>
            <person name="Hamidou F."/>
            <person name="Sanogo M.D."/>
            <person name="Zwaenepoel A."/>
            <person name="Wallace J."/>
            <person name="Van De Peer Y."/>
            <person name="Van Deynze A."/>
        </authorList>
    </citation>
    <scope>NUCLEOTIDE SEQUENCE</scope>
    <source>
        <tissue evidence="2">Leaves</tissue>
    </source>
</reference>
<dbReference type="CDD" id="cd22160">
    <property type="entry name" value="F-box_AtFBL13-like"/>
    <property type="match status" value="1"/>
</dbReference>
<comment type="caution">
    <text evidence="2">The sequence shown here is derived from an EMBL/GenBank/DDBJ whole genome shotgun (WGS) entry which is preliminary data.</text>
</comment>
<dbReference type="InterPro" id="IPR053197">
    <property type="entry name" value="F-box_SCFL_complex_component"/>
</dbReference>
<sequence>MKHGFEDRISALPDELIHHLLGFLQAPEAVQTSLLSRGWRHHWKSMRSLRLTLVDGPELRAEWLNQFMGHLLRELRAPLDVFDFYVLFGYCDNVSELETYRWVRQAVSKHCVRELMVDLEFMAEMPSFELSGKPLVSRHLARLELSYVELKGRILDFTRCTALENLMMFTCDIGAKKISSPSLRHLRVDYCNFCCAGNDDHSGGCLLLKGLSNAAHLELEVPFAKFTETICYPTFTKLKTLLLNEWCLAADLRALICILQHSPILEKLTIQLDTVRTRKILLFLKIMICSDVVRSMIKAVQLHAAAAKLMADKEGEAQPRPTASGADRISALPDGVRELVLSYLPAHEAVRTSVLARSWRDLWTRSPALRITGRGSVTKFTQFMEQLVSRRHPNGDPRAAPASLDSWHLDFGRSDFDDEVDLVEEMVADEALMNRWIQSAVSCRVRVLQFRFSRDCREPLDLPTLSLVISKHLTKIELAGVAIFRKLNLSGCPELQDLKMEGCYLCSNEIQAPCLKHLTMADCFFPLMTRTKIRLPSLISLKFIECNGRIPFLGNMPSLETAIVTIDSYNCDDRCSLPSINGCGRGNCMACQDYEADIGHTNCLLFSGLSEATDLELPAYPEVVFLCLLCTTNISKIPSVSCCDH</sequence>
<dbReference type="Proteomes" id="UP000636709">
    <property type="component" value="Unassembled WGS sequence"/>
</dbReference>
<protein>
    <recommendedName>
        <fullName evidence="1">F-box domain-containing protein</fullName>
    </recommendedName>
</protein>
<feature type="domain" description="F-box" evidence="1">
    <location>
        <begin position="12"/>
        <end position="52"/>
    </location>
</feature>